<dbReference type="Proteomes" id="UP000011723">
    <property type="component" value="Chromosome"/>
</dbReference>
<accession>M1MXF8</accession>
<dbReference type="AlphaFoldDB" id="M1MXF8"/>
<sequence>MVLTGEPAYLRCRGIKATIPVKDDQVRYRRARGRRGGRPPFFDAEAHKGRNVVERCSNALRHKRGVVPYDKPTVRFRTTIRVANIDRCLKRLS</sequence>
<name>M1MXF8_9CORY</name>
<reference evidence="1 2" key="1">
    <citation type="journal article" date="2012" name="Stand. Genomic Sci.">
        <title>Genome sequence of the halotolerant bacterium Corynebacterium halotolerans type strain YIM 70093(T) (= DSM 44683(T)).</title>
        <authorList>
            <person name="Ruckert C."/>
            <person name="Albersmeier A."/>
            <person name="Al-Dilaimi A."/>
            <person name="Niehaus K."/>
            <person name="Szczepanowski R."/>
            <person name="Kalinowski J."/>
        </authorList>
    </citation>
    <scope>NUCLEOTIDE SEQUENCE [LARGE SCALE GENOMIC DNA]</scope>
    <source>
        <strain evidence="1">YIM 70093</strain>
    </source>
</reference>
<dbReference type="HOGENOM" id="CLU_055261_9_3_11"/>
<keyword evidence="2" id="KW-1185">Reference proteome</keyword>
<dbReference type="EMBL" id="CP003697">
    <property type="protein sequence ID" value="AGF72434.1"/>
    <property type="molecule type" value="Genomic_DNA"/>
</dbReference>
<organism evidence="1 2">
    <name type="scientific">Corynebacterium halotolerans YIM 70093 = DSM 44683</name>
    <dbReference type="NCBI Taxonomy" id="1121362"/>
    <lineage>
        <taxon>Bacteria</taxon>
        <taxon>Bacillati</taxon>
        <taxon>Actinomycetota</taxon>
        <taxon>Actinomycetes</taxon>
        <taxon>Mycobacteriales</taxon>
        <taxon>Corynebacteriaceae</taxon>
        <taxon>Corynebacterium</taxon>
    </lineage>
</organism>
<proteinExistence type="predicted"/>
<dbReference type="KEGG" id="chn:A605_07160"/>
<protein>
    <submittedName>
        <fullName evidence="1">Transposase IS4 family protein</fullName>
    </submittedName>
</protein>
<dbReference type="eggNOG" id="COG3293">
    <property type="taxonomic scope" value="Bacteria"/>
</dbReference>
<evidence type="ECO:0000313" key="1">
    <source>
        <dbReference type="EMBL" id="AGF72434.1"/>
    </source>
</evidence>
<evidence type="ECO:0000313" key="2">
    <source>
        <dbReference type="Proteomes" id="UP000011723"/>
    </source>
</evidence>
<dbReference type="STRING" id="1121362.A605_07160"/>
<gene>
    <name evidence="1" type="ORF">A605_07160</name>
</gene>